<dbReference type="RefSeq" id="WP_345056194.1">
    <property type="nucleotide sequence ID" value="NZ_BAABDK010000024.1"/>
</dbReference>
<reference evidence="3" key="1">
    <citation type="journal article" date="2019" name="Int. J. Syst. Evol. Microbiol.">
        <title>The Global Catalogue of Microorganisms (GCM) 10K type strain sequencing project: providing services to taxonomists for standard genome sequencing and annotation.</title>
        <authorList>
            <consortium name="The Broad Institute Genomics Platform"/>
            <consortium name="The Broad Institute Genome Sequencing Center for Infectious Disease"/>
            <person name="Wu L."/>
            <person name="Ma J."/>
        </authorList>
    </citation>
    <scope>NUCLEOTIDE SEQUENCE [LARGE SCALE GENOMIC DNA]</scope>
    <source>
        <strain evidence="3">JCM 17225</strain>
    </source>
</reference>
<feature type="signal peptide" evidence="1">
    <location>
        <begin position="1"/>
        <end position="24"/>
    </location>
</feature>
<keyword evidence="1" id="KW-0732">Signal</keyword>
<dbReference type="Pfam" id="PF14224">
    <property type="entry name" value="DUF4331"/>
    <property type="match status" value="1"/>
</dbReference>
<comment type="caution">
    <text evidence="2">The sequence shown here is derived from an EMBL/GenBank/DDBJ whole genome shotgun (WGS) entry which is preliminary data.</text>
</comment>
<dbReference type="EMBL" id="BAABDK010000024">
    <property type="protein sequence ID" value="GAA4042410.1"/>
    <property type="molecule type" value="Genomic_DNA"/>
</dbReference>
<protein>
    <recommendedName>
        <fullName evidence="4">DUF4331 domain-containing protein</fullName>
    </recommendedName>
</protein>
<gene>
    <name evidence="2" type="ORF">GCM10022409_30510</name>
</gene>
<dbReference type="NCBIfam" id="TIGR04183">
    <property type="entry name" value="Por_Secre_tail"/>
    <property type="match status" value="1"/>
</dbReference>
<accession>A0ABP7UG04</accession>
<organism evidence="2 3">
    <name type="scientific">Hymenobacter glaciei</name>
    <dbReference type="NCBI Taxonomy" id="877209"/>
    <lineage>
        <taxon>Bacteria</taxon>
        <taxon>Pseudomonadati</taxon>
        <taxon>Bacteroidota</taxon>
        <taxon>Cytophagia</taxon>
        <taxon>Cytophagales</taxon>
        <taxon>Hymenobacteraceae</taxon>
        <taxon>Hymenobacter</taxon>
    </lineage>
</organism>
<proteinExistence type="predicted"/>
<keyword evidence="3" id="KW-1185">Reference proteome</keyword>
<dbReference type="InterPro" id="IPR025566">
    <property type="entry name" value="DUF4331"/>
</dbReference>
<evidence type="ECO:0000313" key="3">
    <source>
        <dbReference type="Proteomes" id="UP001501469"/>
    </source>
</evidence>
<dbReference type="Proteomes" id="UP001501469">
    <property type="component" value="Unassembled WGS sequence"/>
</dbReference>
<dbReference type="InterPro" id="IPR026444">
    <property type="entry name" value="Secre_tail"/>
</dbReference>
<evidence type="ECO:0008006" key="4">
    <source>
        <dbReference type="Google" id="ProtNLM"/>
    </source>
</evidence>
<sequence length="739" mass="77427">MKNLLTRPLFQAALLAVSAGGVVALSGQHNKLEASSHREAPLIADDPLADNTDLYAFRTPDGAGAVNGSASSVTIIANYIPLELPQGGPNYNTFGENIRYEIHVKNGTPNNPTDDITYRFTFSRTNEDPSTFFNIRLGKQNLKTTYICERSVGGGAFSQIGTTGIVPAPNIGPRSISAKVTVPGVGTNVPAGLGEADYTSYMAKAIQTTSDGIKIFCGPTDDPFFADLGGIFDLGGIRAPGQARDGLARKNTHAIVMQIPVSQLQKATAPALTATTNILDSNYIIGVWASASRQAVRTLSTTGGASTFSGNYVQVSRLGMPLLNEVINPIGAKDAWNAGSPYAEALITDDYLSNPELGLYMADNAPAATAAPKPANQTYFGEAIAGLAPLRIQSKSLAGQTGLPAAGFDFRNGGGGLSGLAGSTAVAGTALAPIAQGGYGEYLLVAGKPRSVDIKPIFHTGVPNARPYQLLVGKGGNPLAAGKPFINNFLLVGNAAANPGGDMLRLNMAVPPTPRNDANFSSEGLLAAALIAINPTGNPAFTQYNNTTVQFIPNMDGFPNGRRLEDDVTRIELQAVGGIVLAAIGLPYDDFTTSSTSPVTPQLVNVVGFNAGITANDTTFKVGFPYSQTPWSGTNAQRTALSQRTALGLSPNQTVGQAYPNPFLDRTTLRFELPAKGIMTLVISDVTGRKVATIAKDKSFGQGTTELSWQPGRDVAPGQYIATLYNGKTVVQSVRIERQ</sequence>
<evidence type="ECO:0000313" key="2">
    <source>
        <dbReference type="EMBL" id="GAA4042410.1"/>
    </source>
</evidence>
<feature type="chain" id="PRO_5047161958" description="DUF4331 domain-containing protein" evidence="1">
    <location>
        <begin position="25"/>
        <end position="739"/>
    </location>
</feature>
<name>A0ABP7UG04_9BACT</name>
<evidence type="ECO:0000256" key="1">
    <source>
        <dbReference type="SAM" id="SignalP"/>
    </source>
</evidence>